<evidence type="ECO:0000259" key="12">
    <source>
        <dbReference type="PROSITE" id="PS50113"/>
    </source>
</evidence>
<evidence type="ECO:0000256" key="1">
    <source>
        <dbReference type="ARBA" id="ARBA00000085"/>
    </source>
</evidence>
<organism evidence="13 14">
    <name type="scientific">Paractinoplanes hotanensis</name>
    <dbReference type="NCBI Taxonomy" id="2906497"/>
    <lineage>
        <taxon>Bacteria</taxon>
        <taxon>Bacillati</taxon>
        <taxon>Actinomycetota</taxon>
        <taxon>Actinomycetes</taxon>
        <taxon>Micromonosporales</taxon>
        <taxon>Micromonosporaceae</taxon>
        <taxon>Paractinoplanes</taxon>
    </lineage>
</organism>
<evidence type="ECO:0000313" key="13">
    <source>
        <dbReference type="EMBL" id="MCM4082353.1"/>
    </source>
</evidence>
<dbReference type="CDD" id="cd00130">
    <property type="entry name" value="PAS"/>
    <property type="match status" value="1"/>
</dbReference>
<dbReference type="SMART" id="SM00387">
    <property type="entry name" value="HATPase_c"/>
    <property type="match status" value="1"/>
</dbReference>
<dbReference type="EMBL" id="JAMQOL010000048">
    <property type="protein sequence ID" value="MCM4082353.1"/>
    <property type="molecule type" value="Genomic_DNA"/>
</dbReference>
<accession>A0ABT0YA16</accession>
<feature type="domain" description="Histidine kinase" evidence="10">
    <location>
        <begin position="477"/>
        <end position="724"/>
    </location>
</feature>
<comment type="caution">
    <text evidence="13">The sequence shown here is derived from an EMBL/GenBank/DDBJ whole genome shotgun (WGS) entry which is preliminary data.</text>
</comment>
<dbReference type="SUPFAM" id="SSF55785">
    <property type="entry name" value="PYP-like sensor domain (PAS domain)"/>
    <property type="match status" value="3"/>
</dbReference>
<evidence type="ECO:0000313" key="14">
    <source>
        <dbReference type="Proteomes" id="UP001523216"/>
    </source>
</evidence>
<dbReference type="InterPro" id="IPR004358">
    <property type="entry name" value="Sig_transdc_His_kin-like_C"/>
</dbReference>
<dbReference type="Gene3D" id="1.10.287.130">
    <property type="match status" value="1"/>
</dbReference>
<evidence type="ECO:0000256" key="4">
    <source>
        <dbReference type="ARBA" id="ARBA00022679"/>
    </source>
</evidence>
<evidence type="ECO:0000256" key="7">
    <source>
        <dbReference type="ARBA" id="ARBA00022840"/>
    </source>
</evidence>
<proteinExistence type="predicted"/>
<keyword evidence="9" id="KW-0175">Coiled coil</keyword>
<keyword evidence="6" id="KW-0418">Kinase</keyword>
<dbReference type="Pfam" id="PF13188">
    <property type="entry name" value="PAS_8"/>
    <property type="match status" value="1"/>
</dbReference>
<dbReference type="Proteomes" id="UP001523216">
    <property type="component" value="Unassembled WGS sequence"/>
</dbReference>
<dbReference type="RefSeq" id="WP_251802073.1">
    <property type="nucleotide sequence ID" value="NZ_JAMQOL010000048.1"/>
</dbReference>
<feature type="domain" description="PAC" evidence="12">
    <location>
        <begin position="274"/>
        <end position="325"/>
    </location>
</feature>
<dbReference type="InterPro" id="IPR013656">
    <property type="entry name" value="PAS_4"/>
</dbReference>
<dbReference type="InterPro" id="IPR036890">
    <property type="entry name" value="HATPase_C_sf"/>
</dbReference>
<dbReference type="PROSITE" id="PS50113">
    <property type="entry name" value="PAC"/>
    <property type="match status" value="1"/>
</dbReference>
<dbReference type="Pfam" id="PF02518">
    <property type="entry name" value="HATPase_c"/>
    <property type="match status" value="1"/>
</dbReference>
<keyword evidence="7" id="KW-0067">ATP-binding</keyword>
<keyword evidence="5" id="KW-0547">Nucleotide-binding</keyword>
<dbReference type="PANTHER" id="PTHR43065">
    <property type="entry name" value="SENSOR HISTIDINE KINASE"/>
    <property type="match status" value="1"/>
</dbReference>
<dbReference type="SUPFAM" id="SSF47384">
    <property type="entry name" value="Homodimeric domain of signal transducing histidine kinase"/>
    <property type="match status" value="1"/>
</dbReference>
<dbReference type="InterPro" id="IPR035965">
    <property type="entry name" value="PAS-like_dom_sf"/>
</dbReference>
<dbReference type="InterPro" id="IPR000014">
    <property type="entry name" value="PAS"/>
</dbReference>
<dbReference type="Pfam" id="PF08448">
    <property type="entry name" value="PAS_4"/>
    <property type="match status" value="1"/>
</dbReference>
<dbReference type="Pfam" id="PF13426">
    <property type="entry name" value="PAS_9"/>
    <property type="match status" value="1"/>
</dbReference>
<feature type="coiled-coil region" evidence="9">
    <location>
        <begin position="16"/>
        <end position="72"/>
    </location>
</feature>
<comment type="subcellular location">
    <subcellularLocation>
        <location evidence="2">Cell membrane</location>
    </subcellularLocation>
</comment>
<feature type="domain" description="PAS" evidence="11">
    <location>
        <begin position="203"/>
        <end position="251"/>
    </location>
</feature>
<dbReference type="PANTHER" id="PTHR43065:SF46">
    <property type="entry name" value="C4-DICARBOXYLATE TRANSPORT SENSOR PROTEIN DCTB"/>
    <property type="match status" value="1"/>
</dbReference>
<keyword evidence="4" id="KW-0808">Transferase</keyword>
<evidence type="ECO:0000256" key="3">
    <source>
        <dbReference type="ARBA" id="ARBA00012438"/>
    </source>
</evidence>
<evidence type="ECO:0000256" key="6">
    <source>
        <dbReference type="ARBA" id="ARBA00022777"/>
    </source>
</evidence>
<dbReference type="Gene3D" id="3.30.450.20">
    <property type="entry name" value="PAS domain"/>
    <property type="match status" value="3"/>
</dbReference>
<dbReference type="PROSITE" id="PS50109">
    <property type="entry name" value="HIS_KIN"/>
    <property type="match status" value="1"/>
</dbReference>
<gene>
    <name evidence="13" type="ORF">LXN57_32785</name>
</gene>
<protein>
    <recommendedName>
        <fullName evidence="3">histidine kinase</fullName>
        <ecNumber evidence="3">2.7.13.3</ecNumber>
    </recommendedName>
</protein>
<evidence type="ECO:0000256" key="2">
    <source>
        <dbReference type="ARBA" id="ARBA00004236"/>
    </source>
</evidence>
<reference evidence="13 14" key="1">
    <citation type="submission" date="2022-06" db="EMBL/GenBank/DDBJ databases">
        <title>Actinoplanes abujensis sp. nov., isolated from Nigerian arid soil.</title>
        <authorList>
            <person name="Ding P."/>
        </authorList>
    </citation>
    <scope>NUCLEOTIDE SEQUENCE [LARGE SCALE GENOMIC DNA]</scope>
    <source>
        <strain evidence="14">TRM88002</strain>
    </source>
</reference>
<evidence type="ECO:0000259" key="11">
    <source>
        <dbReference type="PROSITE" id="PS50112"/>
    </source>
</evidence>
<sequence>MDTGMALAAQSTDELRRTVEEQRRTIEALVTAAERRTAGEPDSAALATWQRNAMLQRRLAERTERIQATEQLLRAVTDSIDAGLCILDDDGRIIDTNQAWSAMLARLSHGFPDEIGFFAVAAGSTDGAGELMREAAADARRVLAGQPSRSASCREIETRHGPRWWRMQVARVLGHGAARAVLTLTDETAAVRTQEELRRATRDATRLAQVARHMEDAVVISDAEGRIEWVNDAFTELSGYTLAECEGRERVHMLGADDVPDVDAEALIGLGSQVLPEFETRTKDGRRRWLRVALYRVVDDDDIVRWVTIERDVTTRRNAEQASLAAKEQAEALAHELSVEKAVLTGVISSIPHLIFWKDARGFYQGHNAAFLAMRGLAAGTDLTGKLESDISAGDDLGSILTELEAQVLASNNPVVDHHVTVTGPDGPPRTILMSVLPQPEAGGVIGIGADVTRIGDLERHLNQANRLEAIGQLAAGIAHEINTPIQFVSDNTRFIEQTFGQIVELVQDAQTRFAAIDEDFAQRLRDVDLEFLLAEVPTAITESLEGLSRVAQIVRAMKDFSHPGHGRGDVDINRAVESTAQVARNEWKYHAELTLDLGDDVGLVSCYEGEFKQVILNLIVNAAHAIEAASARREGGLGHITIRTTRTPSTVEIAVSDDGTGMDEATRLRIFDPFFTTKEVGKGTGQGLSMAYASIVQKHGGTIQVDSSPGAGTTFTVTIPLQPQGPDADA</sequence>
<evidence type="ECO:0000256" key="5">
    <source>
        <dbReference type="ARBA" id="ARBA00022741"/>
    </source>
</evidence>
<evidence type="ECO:0000256" key="9">
    <source>
        <dbReference type="SAM" id="Coils"/>
    </source>
</evidence>
<keyword evidence="14" id="KW-1185">Reference proteome</keyword>
<dbReference type="NCBIfam" id="TIGR00229">
    <property type="entry name" value="sensory_box"/>
    <property type="match status" value="1"/>
</dbReference>
<dbReference type="InterPro" id="IPR000700">
    <property type="entry name" value="PAS-assoc_C"/>
</dbReference>
<comment type="catalytic activity">
    <reaction evidence="1">
        <text>ATP + protein L-histidine = ADP + protein N-phospho-L-histidine.</text>
        <dbReference type="EC" id="2.7.13.3"/>
    </reaction>
</comment>
<evidence type="ECO:0000259" key="10">
    <source>
        <dbReference type="PROSITE" id="PS50109"/>
    </source>
</evidence>
<dbReference type="PROSITE" id="PS50112">
    <property type="entry name" value="PAS"/>
    <property type="match status" value="1"/>
</dbReference>
<dbReference type="SUPFAM" id="SSF55874">
    <property type="entry name" value="ATPase domain of HSP90 chaperone/DNA topoisomerase II/histidine kinase"/>
    <property type="match status" value="1"/>
</dbReference>
<dbReference type="SMART" id="SM00091">
    <property type="entry name" value="PAS"/>
    <property type="match status" value="2"/>
</dbReference>
<name>A0ABT0YA16_9ACTN</name>
<dbReference type="InterPro" id="IPR005467">
    <property type="entry name" value="His_kinase_dom"/>
</dbReference>
<dbReference type="InterPro" id="IPR003594">
    <property type="entry name" value="HATPase_dom"/>
</dbReference>
<evidence type="ECO:0000256" key="8">
    <source>
        <dbReference type="ARBA" id="ARBA00023012"/>
    </source>
</evidence>
<dbReference type="Gene3D" id="3.30.565.10">
    <property type="entry name" value="Histidine kinase-like ATPase, C-terminal domain"/>
    <property type="match status" value="1"/>
</dbReference>
<dbReference type="PRINTS" id="PR00344">
    <property type="entry name" value="BCTRLSENSOR"/>
</dbReference>
<dbReference type="InterPro" id="IPR036097">
    <property type="entry name" value="HisK_dim/P_sf"/>
</dbReference>
<keyword evidence="8" id="KW-0902">Two-component regulatory system</keyword>
<dbReference type="EC" id="2.7.13.3" evidence="3"/>